<reference evidence="1" key="2">
    <citation type="submission" date="2023-01" db="EMBL/GenBank/DDBJ databases">
        <title>Draft genome sequence of Litoribrevibacter albus strain NBRC 110071.</title>
        <authorList>
            <person name="Sun Q."/>
            <person name="Mori K."/>
        </authorList>
    </citation>
    <scope>NUCLEOTIDE SEQUENCE</scope>
    <source>
        <strain evidence="1">NBRC 110071</strain>
    </source>
</reference>
<dbReference type="RefSeq" id="WP_284380951.1">
    <property type="nucleotide sequence ID" value="NZ_BSNM01000011.1"/>
</dbReference>
<dbReference type="Proteomes" id="UP001161389">
    <property type="component" value="Unassembled WGS sequence"/>
</dbReference>
<accession>A0AA37W7H1</accession>
<proteinExistence type="predicted"/>
<comment type="caution">
    <text evidence="1">The sequence shown here is derived from an EMBL/GenBank/DDBJ whole genome shotgun (WGS) entry which is preliminary data.</text>
</comment>
<organism evidence="1 2">
    <name type="scientific">Litoribrevibacter albus</name>
    <dbReference type="NCBI Taxonomy" id="1473156"/>
    <lineage>
        <taxon>Bacteria</taxon>
        <taxon>Pseudomonadati</taxon>
        <taxon>Pseudomonadota</taxon>
        <taxon>Gammaproteobacteria</taxon>
        <taxon>Oceanospirillales</taxon>
        <taxon>Oceanospirillaceae</taxon>
        <taxon>Litoribrevibacter</taxon>
    </lineage>
</organism>
<evidence type="ECO:0000313" key="2">
    <source>
        <dbReference type="Proteomes" id="UP001161389"/>
    </source>
</evidence>
<evidence type="ECO:0000313" key="1">
    <source>
        <dbReference type="EMBL" id="GLQ31363.1"/>
    </source>
</evidence>
<protein>
    <submittedName>
        <fullName evidence="1">Uncharacterized protein</fullName>
    </submittedName>
</protein>
<reference evidence="1" key="1">
    <citation type="journal article" date="2014" name="Int. J. Syst. Evol. Microbiol.">
        <title>Complete genome sequence of Corynebacterium casei LMG S-19264T (=DSM 44701T), isolated from a smear-ripened cheese.</title>
        <authorList>
            <consortium name="US DOE Joint Genome Institute (JGI-PGF)"/>
            <person name="Walter F."/>
            <person name="Albersmeier A."/>
            <person name="Kalinowski J."/>
            <person name="Ruckert C."/>
        </authorList>
    </citation>
    <scope>NUCLEOTIDE SEQUENCE</scope>
    <source>
        <strain evidence="1">NBRC 110071</strain>
    </source>
</reference>
<dbReference type="AlphaFoldDB" id="A0AA37W7H1"/>
<sequence>MSLEVEDMFQGKTVSFSSVSETLAMKDISFQTIQDRLFVVGRIPLGATSKDSALNNTCAIAWNSVQDFLVFDSEQDYFMWIEASES</sequence>
<name>A0AA37W7H1_9GAMM</name>
<keyword evidence="2" id="KW-1185">Reference proteome</keyword>
<dbReference type="EMBL" id="BSNM01000011">
    <property type="protein sequence ID" value="GLQ31363.1"/>
    <property type="molecule type" value="Genomic_DNA"/>
</dbReference>
<gene>
    <name evidence="1" type="ORF">GCM10007876_18420</name>
</gene>